<sequence>MTTQANSTNFLALFTKSSKELISEKFYDAMNNESSDLSKYHQQCKKIEGITYDEHMIKMCEKYMRYLENCDILNKGNFEYDVSMLLNYWVYENLTNIYGSNNDSQINLGFSKLQYVWGYQNYYPQNESYYQKCKPEKNVVNHHDWKERKELYDYYVDYQTLRGTATNISQKCEEYYKKIEKKIPLYKYFEKECLPPKSNCPEIYEKCKPYNPESFISTLPCHNKIAQETAAAQKTKVDRALQQPAPEQPQSVSNFHGTASTLETSEIGTKVGHSVLGVAPVLLTATALYRYTPLGPWIRKLSGSSPNSISDMENFSTYTQESGDIFSDSAENYISYQPI</sequence>
<gene>
    <name evidence="1" type="ORF">POVWA1_082160</name>
</gene>
<dbReference type="Pfam" id="PF05795">
    <property type="entry name" value="Plasmodium_Vir"/>
    <property type="match status" value="2"/>
</dbReference>
<reference evidence="2" key="1">
    <citation type="submission" date="2016-05" db="EMBL/GenBank/DDBJ databases">
        <authorList>
            <person name="Naeem Raeece"/>
        </authorList>
    </citation>
    <scope>NUCLEOTIDE SEQUENCE [LARGE SCALE GENOMIC DNA]</scope>
</reference>
<protein>
    <submittedName>
        <fullName evidence="1">PIR Superfamily Protein</fullName>
    </submittedName>
</protein>
<proteinExistence type="predicted"/>
<organism evidence="1 2">
    <name type="scientific">Plasmodium ovale wallikeri</name>
    <dbReference type="NCBI Taxonomy" id="864142"/>
    <lineage>
        <taxon>Eukaryota</taxon>
        <taxon>Sar</taxon>
        <taxon>Alveolata</taxon>
        <taxon>Apicomplexa</taxon>
        <taxon>Aconoidasida</taxon>
        <taxon>Haemosporida</taxon>
        <taxon>Plasmodiidae</taxon>
        <taxon>Plasmodium</taxon>
        <taxon>Plasmodium (Plasmodium)</taxon>
    </lineage>
</organism>
<dbReference type="EMBL" id="FLRD01001548">
    <property type="protein sequence ID" value="SBT57541.1"/>
    <property type="molecule type" value="Genomic_DNA"/>
</dbReference>
<accession>A0A1A9AMX4</accession>
<dbReference type="Proteomes" id="UP000078555">
    <property type="component" value="Unassembled WGS sequence"/>
</dbReference>
<name>A0A1A9AMX4_PLAOA</name>
<dbReference type="InterPro" id="IPR008780">
    <property type="entry name" value="Plasmodium_Vir"/>
</dbReference>
<keyword evidence="2" id="KW-1185">Reference proteome</keyword>
<evidence type="ECO:0000313" key="1">
    <source>
        <dbReference type="EMBL" id="SBT57541.1"/>
    </source>
</evidence>
<dbReference type="AlphaFoldDB" id="A0A1A9AMX4"/>
<evidence type="ECO:0000313" key="2">
    <source>
        <dbReference type="Proteomes" id="UP000078555"/>
    </source>
</evidence>